<dbReference type="STRING" id="1220188.A0A4S3JMR9"/>
<accession>A0A4S3JMR9</accession>
<evidence type="ECO:0000313" key="4">
    <source>
        <dbReference type="Proteomes" id="UP000308092"/>
    </source>
</evidence>
<evidence type="ECO:0000256" key="1">
    <source>
        <dbReference type="SAM" id="Coils"/>
    </source>
</evidence>
<dbReference type="EMBL" id="SOSA01000197">
    <property type="protein sequence ID" value="THC94631.1"/>
    <property type="molecule type" value="Genomic_DNA"/>
</dbReference>
<sequence>METQRPYALYLPDNMEFVAKNNAFTEELENIYLTASLMVASRMNCPKMNPSRVYTPVGSVSWGGMTIPGIDILGSKGCSGDKPWLFEEFDQITFYRVSESREEVIFAMAEQNRLLRDTKEEVASIRTRKRQAQTEIDKLEVELLACWVKQKAEKGIPMDTIENLLNDADILPIDAALNAIVWKVEIKHSNKLRGEPSRHHLGSNETRDRHAS</sequence>
<protein>
    <submittedName>
        <fullName evidence="3">Uncharacterized protein</fullName>
    </submittedName>
</protein>
<dbReference type="VEuPathDB" id="FungiDB:EYZ11_005886"/>
<proteinExistence type="predicted"/>
<dbReference type="Proteomes" id="UP000308092">
    <property type="component" value="Unassembled WGS sequence"/>
</dbReference>
<dbReference type="InterPro" id="IPR029000">
    <property type="entry name" value="Cyclophilin-like_dom_sf"/>
</dbReference>
<keyword evidence="1" id="KW-0175">Coiled coil</keyword>
<dbReference type="AlphaFoldDB" id="A0A4S3JMR9"/>
<feature type="region of interest" description="Disordered" evidence="2">
    <location>
        <begin position="193"/>
        <end position="212"/>
    </location>
</feature>
<organism evidence="3 4">
    <name type="scientific">Aspergillus tanneri</name>
    <dbReference type="NCBI Taxonomy" id="1220188"/>
    <lineage>
        <taxon>Eukaryota</taxon>
        <taxon>Fungi</taxon>
        <taxon>Dikarya</taxon>
        <taxon>Ascomycota</taxon>
        <taxon>Pezizomycotina</taxon>
        <taxon>Eurotiomycetes</taxon>
        <taxon>Eurotiomycetidae</taxon>
        <taxon>Eurotiales</taxon>
        <taxon>Aspergillaceae</taxon>
        <taxon>Aspergillus</taxon>
        <taxon>Aspergillus subgen. Circumdati</taxon>
    </lineage>
</organism>
<feature type="coiled-coil region" evidence="1">
    <location>
        <begin position="108"/>
        <end position="142"/>
    </location>
</feature>
<gene>
    <name evidence="3" type="ORF">EYZ11_005886</name>
</gene>
<reference evidence="3 4" key="1">
    <citation type="submission" date="2019-03" db="EMBL/GenBank/DDBJ databases">
        <title>The genome sequence of a newly discovered highly antifungal drug resistant Aspergillus species, Aspergillus tanneri NIH 1004.</title>
        <authorList>
            <person name="Mounaud S."/>
            <person name="Singh I."/>
            <person name="Joardar V."/>
            <person name="Pakala S."/>
            <person name="Pakala S."/>
            <person name="Venepally P."/>
            <person name="Hoover J."/>
            <person name="Nierman W."/>
            <person name="Chung J."/>
            <person name="Losada L."/>
        </authorList>
    </citation>
    <scope>NUCLEOTIDE SEQUENCE [LARGE SCALE GENOMIC DNA]</scope>
    <source>
        <strain evidence="3 4">NIH1004</strain>
    </source>
</reference>
<evidence type="ECO:0000313" key="3">
    <source>
        <dbReference type="EMBL" id="THC94631.1"/>
    </source>
</evidence>
<evidence type="ECO:0000256" key="2">
    <source>
        <dbReference type="SAM" id="MobiDB-lite"/>
    </source>
</evidence>
<dbReference type="SUPFAM" id="SSF50891">
    <property type="entry name" value="Cyclophilin-like"/>
    <property type="match status" value="1"/>
</dbReference>
<comment type="caution">
    <text evidence="3">The sequence shown here is derived from an EMBL/GenBank/DDBJ whole genome shotgun (WGS) entry which is preliminary data.</text>
</comment>
<keyword evidence="4" id="KW-1185">Reference proteome</keyword>
<name>A0A4S3JMR9_9EURO</name>